<evidence type="ECO:0000313" key="3">
    <source>
        <dbReference type="Proteomes" id="UP001596106"/>
    </source>
</evidence>
<gene>
    <name evidence="2" type="ORF">ACFPMF_20560</name>
</gene>
<reference evidence="3" key="1">
    <citation type="journal article" date="2019" name="Int. J. Syst. Evol. Microbiol.">
        <title>The Global Catalogue of Microorganisms (GCM) 10K type strain sequencing project: providing services to taxonomists for standard genome sequencing and annotation.</title>
        <authorList>
            <consortium name="The Broad Institute Genomics Platform"/>
            <consortium name="The Broad Institute Genome Sequencing Center for Infectious Disease"/>
            <person name="Wu L."/>
            <person name="Ma J."/>
        </authorList>
    </citation>
    <scope>NUCLEOTIDE SEQUENCE [LARGE SCALE GENOMIC DNA]</scope>
    <source>
        <strain evidence="3">CCUG 55250</strain>
    </source>
</reference>
<proteinExistence type="predicted"/>
<sequence length="65" mass="7424">MATASTQSDWLRPKDVQTLMKIGSTRFWQLVREGAFPVSRPSGKLVYIRRTDVENFFQNGYAKAA</sequence>
<dbReference type="Proteomes" id="UP001596106">
    <property type="component" value="Unassembled WGS sequence"/>
</dbReference>
<evidence type="ECO:0000259" key="1">
    <source>
        <dbReference type="Pfam" id="PF12728"/>
    </source>
</evidence>
<dbReference type="RefSeq" id="WP_379848616.1">
    <property type="nucleotide sequence ID" value="NZ_JBHSMA010000008.1"/>
</dbReference>
<organism evidence="2 3">
    <name type="scientific">Larkinella bovis</name>
    <dbReference type="NCBI Taxonomy" id="683041"/>
    <lineage>
        <taxon>Bacteria</taxon>
        <taxon>Pseudomonadati</taxon>
        <taxon>Bacteroidota</taxon>
        <taxon>Cytophagia</taxon>
        <taxon>Cytophagales</taxon>
        <taxon>Spirosomataceae</taxon>
        <taxon>Larkinella</taxon>
    </lineage>
</organism>
<accession>A0ABW0IKQ2</accession>
<protein>
    <submittedName>
        <fullName evidence="2">Helix-turn-helix transcriptional regulator</fullName>
    </submittedName>
</protein>
<dbReference type="EMBL" id="JBHSMA010000008">
    <property type="protein sequence ID" value="MFC5411727.1"/>
    <property type="molecule type" value="Genomic_DNA"/>
</dbReference>
<evidence type="ECO:0000313" key="2">
    <source>
        <dbReference type="EMBL" id="MFC5411727.1"/>
    </source>
</evidence>
<dbReference type="InterPro" id="IPR041657">
    <property type="entry name" value="HTH_17"/>
</dbReference>
<comment type="caution">
    <text evidence="2">The sequence shown here is derived from an EMBL/GenBank/DDBJ whole genome shotgun (WGS) entry which is preliminary data.</text>
</comment>
<name>A0ABW0IKQ2_9BACT</name>
<feature type="domain" description="Helix-turn-helix" evidence="1">
    <location>
        <begin position="10"/>
        <end position="59"/>
    </location>
</feature>
<dbReference type="Pfam" id="PF12728">
    <property type="entry name" value="HTH_17"/>
    <property type="match status" value="1"/>
</dbReference>
<keyword evidence="3" id="KW-1185">Reference proteome</keyword>